<protein>
    <submittedName>
        <fullName evidence="2">Uncharacterized protein</fullName>
    </submittedName>
</protein>
<comment type="caution">
    <text evidence="2">The sequence shown here is derived from an EMBL/GenBank/DDBJ whole genome shotgun (WGS) entry which is preliminary data.</text>
</comment>
<evidence type="ECO:0000256" key="1">
    <source>
        <dbReference type="SAM" id="MobiDB-lite"/>
    </source>
</evidence>
<feature type="region of interest" description="Disordered" evidence="1">
    <location>
        <begin position="47"/>
        <end position="77"/>
    </location>
</feature>
<feature type="compositionally biased region" description="Low complexity" evidence="1">
    <location>
        <begin position="56"/>
        <end position="68"/>
    </location>
</feature>
<accession>A0A100II01</accession>
<feature type="region of interest" description="Disordered" evidence="1">
    <location>
        <begin position="215"/>
        <end position="246"/>
    </location>
</feature>
<reference evidence="3" key="1">
    <citation type="journal article" date="2016" name="Genome Announc.">
        <title>Draft genome sequence of Aspergillus niger strain An76.</title>
        <authorList>
            <person name="Gong W."/>
            <person name="Cheng Z."/>
            <person name="Zhang H."/>
            <person name="Liu L."/>
            <person name="Gao P."/>
            <person name="Wang L."/>
        </authorList>
    </citation>
    <scope>NUCLEOTIDE SEQUENCE [LARGE SCALE GENOMIC DNA]</scope>
    <source>
        <strain evidence="3">An76</strain>
    </source>
</reference>
<dbReference type="OrthoDB" id="2740448at2759"/>
<evidence type="ECO:0000313" key="3">
    <source>
        <dbReference type="Proteomes" id="UP000068243"/>
    </source>
</evidence>
<evidence type="ECO:0000313" key="2">
    <source>
        <dbReference type="EMBL" id="GAQ41609.1"/>
    </source>
</evidence>
<gene>
    <name evidence="2" type="ORF">ABL_04278</name>
</gene>
<dbReference type="OMA" id="DLATCAN"/>
<sequence>MFGSRTDAIIANPKTHQQLKCTSHKEGCDRCRSKKIVCSYIPPIQDRLKQHDSRRPSSISSTLSSAADSRQRAAENRAKRIVADTTTKPLAMNDSSPEALPQTDYMYLDDTQNNGLAQLEGWSQGPQEDQLTILEPNSLPSVGPKNDSCLLSGSSLTGQVTSSNCSDIMDFLSFDSFPDDMSPASAASDCIGPGALHKPQIQSMAVPLFEGNVVSPGDPQNPRANLSESSLRQARGTTKNVSRDVLPDAPTRSQRAWNLLHPGNRDAESPCACIHKVLELHEEVEEVSPTSSAMSMGESLALQIAALRKCLNILDCEACTHSSAISMLLITICNRLLHISQTLSSQLWEWFMHGPRLHPQLVTDLQDADVDNGVDDLRGKLSMDQLVSIGAYKVDNRTERAFIVLKAIEFRVPILCTILNHLRDLATCANQNKHLTRIHALSARVKNHLADLKDSSTDVVMISRS</sequence>
<dbReference type="AlphaFoldDB" id="A0A100II01"/>
<proteinExistence type="predicted"/>
<name>A0A100II01_ASPNG</name>
<feature type="compositionally biased region" description="Polar residues" evidence="1">
    <location>
        <begin position="222"/>
        <end position="240"/>
    </location>
</feature>
<organism evidence="2 3">
    <name type="scientific">Aspergillus niger</name>
    <dbReference type="NCBI Taxonomy" id="5061"/>
    <lineage>
        <taxon>Eukaryota</taxon>
        <taxon>Fungi</taxon>
        <taxon>Dikarya</taxon>
        <taxon>Ascomycota</taxon>
        <taxon>Pezizomycotina</taxon>
        <taxon>Eurotiomycetes</taxon>
        <taxon>Eurotiomycetidae</taxon>
        <taxon>Eurotiales</taxon>
        <taxon>Aspergillaceae</taxon>
        <taxon>Aspergillus</taxon>
        <taxon>Aspergillus subgen. Circumdati</taxon>
    </lineage>
</organism>
<dbReference type="EMBL" id="BCMY01000006">
    <property type="protein sequence ID" value="GAQ41609.1"/>
    <property type="molecule type" value="Genomic_DNA"/>
</dbReference>
<dbReference type="Proteomes" id="UP000068243">
    <property type="component" value="Unassembled WGS sequence"/>
</dbReference>